<proteinExistence type="predicted"/>
<keyword evidence="3" id="KW-1185">Reference proteome</keyword>
<evidence type="ECO:0000313" key="2">
    <source>
        <dbReference type="EMBL" id="WVY93291.1"/>
    </source>
</evidence>
<evidence type="ECO:0000313" key="3">
    <source>
        <dbReference type="Proteomes" id="UP001374535"/>
    </source>
</evidence>
<dbReference type="AlphaFoldDB" id="A0AAQ3MLT6"/>
<name>A0AAQ3MLT6_VIGMU</name>
<dbReference type="Proteomes" id="UP001374535">
    <property type="component" value="Chromosome 10"/>
</dbReference>
<protein>
    <submittedName>
        <fullName evidence="2">Uncharacterized protein</fullName>
    </submittedName>
</protein>
<sequence>MQCKNYLWLILYATSRKGQKATAEPDSVLWKTTCDEVLEVKGTSLGFARFSVEFGSAERACRVLGEPGVSAFHMEGVVATGNQSCGLVGGDVVETDGAFGAHEKVGSDGVPYKPYARDEKDVYDKAGQEQRRKRQKHQKEGAQHVNLLRFG</sequence>
<accession>A0AAQ3MLT6</accession>
<dbReference type="EMBL" id="CP144691">
    <property type="protein sequence ID" value="WVY93291.1"/>
    <property type="molecule type" value="Genomic_DNA"/>
</dbReference>
<feature type="region of interest" description="Disordered" evidence="1">
    <location>
        <begin position="104"/>
        <end position="151"/>
    </location>
</feature>
<reference evidence="2 3" key="1">
    <citation type="journal article" date="2023" name="Life. Sci Alliance">
        <title>Evolutionary insights into 3D genome organization and epigenetic landscape of Vigna mungo.</title>
        <authorList>
            <person name="Junaid A."/>
            <person name="Singh B."/>
            <person name="Bhatia S."/>
        </authorList>
    </citation>
    <scope>NUCLEOTIDE SEQUENCE [LARGE SCALE GENOMIC DNA]</scope>
    <source>
        <strain evidence="2">Urdbean</strain>
    </source>
</reference>
<organism evidence="2 3">
    <name type="scientific">Vigna mungo</name>
    <name type="common">Black gram</name>
    <name type="synonym">Phaseolus mungo</name>
    <dbReference type="NCBI Taxonomy" id="3915"/>
    <lineage>
        <taxon>Eukaryota</taxon>
        <taxon>Viridiplantae</taxon>
        <taxon>Streptophyta</taxon>
        <taxon>Embryophyta</taxon>
        <taxon>Tracheophyta</taxon>
        <taxon>Spermatophyta</taxon>
        <taxon>Magnoliopsida</taxon>
        <taxon>eudicotyledons</taxon>
        <taxon>Gunneridae</taxon>
        <taxon>Pentapetalae</taxon>
        <taxon>rosids</taxon>
        <taxon>fabids</taxon>
        <taxon>Fabales</taxon>
        <taxon>Fabaceae</taxon>
        <taxon>Papilionoideae</taxon>
        <taxon>50 kb inversion clade</taxon>
        <taxon>NPAAA clade</taxon>
        <taxon>indigoferoid/millettioid clade</taxon>
        <taxon>Phaseoleae</taxon>
        <taxon>Vigna</taxon>
    </lineage>
</organism>
<gene>
    <name evidence="2" type="ORF">V8G54_032379</name>
</gene>
<evidence type="ECO:0000256" key="1">
    <source>
        <dbReference type="SAM" id="MobiDB-lite"/>
    </source>
</evidence>
<feature type="compositionally biased region" description="Basic and acidic residues" evidence="1">
    <location>
        <begin position="115"/>
        <end position="130"/>
    </location>
</feature>